<sequence length="249" mass="27495">MLTCIATWWKAGERSRRQSRQGAAAMKAQSMCCKIVVVGDSECGKTSLLHVFAKDSYPEKYVPTVFESYSSSFDIERRRVELSMWDTAGSSYYDYVRPLSYPDSDAVLICFDIGRPETLDSVLKKWQAEVQEFCPSITVLLVGCKAELRSSGEVQDDRGPVTYEQGVGVSRRIGAAAYMECSAKTSKLGVRDLFRMAALATVNLPEKPGKGARHSLQSARQALQLPAVQEDIPACIPLRQGKAKSCTIM</sequence>
<dbReference type="AlphaFoldDB" id="A0A8C4QST5"/>
<dbReference type="Pfam" id="PF00071">
    <property type="entry name" value="Ras"/>
    <property type="match status" value="1"/>
</dbReference>
<dbReference type="GO" id="GO:0007264">
    <property type="term" value="P:small GTPase-mediated signal transduction"/>
    <property type="evidence" value="ECO:0007669"/>
    <property type="project" value="InterPro"/>
</dbReference>
<dbReference type="PROSITE" id="PS51421">
    <property type="entry name" value="RAS"/>
    <property type="match status" value="1"/>
</dbReference>
<evidence type="ECO:0000256" key="7">
    <source>
        <dbReference type="ARBA" id="ARBA00023136"/>
    </source>
</evidence>
<dbReference type="GO" id="GO:0005886">
    <property type="term" value="C:plasma membrane"/>
    <property type="evidence" value="ECO:0007669"/>
    <property type="project" value="UniProtKB-SubCell"/>
</dbReference>
<dbReference type="FunFam" id="3.40.50.300:FF:000983">
    <property type="entry name" value="Rho family GTPase"/>
    <property type="match status" value="1"/>
</dbReference>
<dbReference type="InterPro" id="IPR027417">
    <property type="entry name" value="P-loop_NTPase"/>
</dbReference>
<dbReference type="PRINTS" id="PR00449">
    <property type="entry name" value="RASTRNSFRMNG"/>
</dbReference>
<evidence type="ECO:0000313" key="11">
    <source>
        <dbReference type="Proteomes" id="UP000694388"/>
    </source>
</evidence>
<keyword evidence="9" id="KW-0636">Prenylation</keyword>
<evidence type="ECO:0000256" key="9">
    <source>
        <dbReference type="ARBA" id="ARBA00023289"/>
    </source>
</evidence>
<organism evidence="10 11">
    <name type="scientific">Eptatretus burgeri</name>
    <name type="common">Inshore hagfish</name>
    <dbReference type="NCBI Taxonomy" id="7764"/>
    <lineage>
        <taxon>Eukaryota</taxon>
        <taxon>Metazoa</taxon>
        <taxon>Chordata</taxon>
        <taxon>Craniata</taxon>
        <taxon>Vertebrata</taxon>
        <taxon>Cyclostomata</taxon>
        <taxon>Myxini</taxon>
        <taxon>Myxiniformes</taxon>
        <taxon>Myxinidae</taxon>
        <taxon>Eptatretinae</taxon>
        <taxon>Eptatretus</taxon>
    </lineage>
</organism>
<reference evidence="10" key="2">
    <citation type="submission" date="2025-09" db="UniProtKB">
        <authorList>
            <consortium name="Ensembl"/>
        </authorList>
    </citation>
    <scope>IDENTIFICATION</scope>
</reference>
<dbReference type="SMART" id="SM00175">
    <property type="entry name" value="RAB"/>
    <property type="match status" value="1"/>
</dbReference>
<evidence type="ECO:0000256" key="1">
    <source>
        <dbReference type="ARBA" id="ARBA00004342"/>
    </source>
</evidence>
<keyword evidence="6" id="KW-0342">GTP-binding</keyword>
<reference evidence="10" key="1">
    <citation type="submission" date="2025-08" db="UniProtKB">
        <authorList>
            <consortium name="Ensembl"/>
        </authorList>
    </citation>
    <scope>IDENTIFICATION</scope>
</reference>
<dbReference type="InterPro" id="IPR001806">
    <property type="entry name" value="Small_GTPase"/>
</dbReference>
<evidence type="ECO:0000256" key="4">
    <source>
        <dbReference type="ARBA" id="ARBA00022481"/>
    </source>
</evidence>
<keyword evidence="8" id="KW-0449">Lipoprotein</keyword>
<dbReference type="InterPro" id="IPR003578">
    <property type="entry name" value="Small_GTPase_Rho"/>
</dbReference>
<dbReference type="Gene3D" id="3.40.50.300">
    <property type="entry name" value="P-loop containing nucleotide triphosphate hydrolases"/>
    <property type="match status" value="1"/>
</dbReference>
<dbReference type="PANTHER" id="PTHR24072">
    <property type="entry name" value="RHO FAMILY GTPASE"/>
    <property type="match status" value="1"/>
</dbReference>
<keyword evidence="11" id="KW-1185">Reference proteome</keyword>
<dbReference type="PROSITE" id="PS51420">
    <property type="entry name" value="RHO"/>
    <property type="match status" value="1"/>
</dbReference>
<evidence type="ECO:0000256" key="8">
    <source>
        <dbReference type="ARBA" id="ARBA00023288"/>
    </source>
</evidence>
<dbReference type="NCBIfam" id="TIGR00231">
    <property type="entry name" value="small_GTP"/>
    <property type="match status" value="1"/>
</dbReference>
<dbReference type="SMART" id="SM00174">
    <property type="entry name" value="RHO"/>
    <property type="match status" value="1"/>
</dbReference>
<evidence type="ECO:0000256" key="2">
    <source>
        <dbReference type="ARBA" id="ARBA00010142"/>
    </source>
</evidence>
<comment type="subcellular location">
    <subcellularLocation>
        <location evidence="1">Cell membrane</location>
        <topology evidence="1">Lipid-anchor</topology>
        <orientation evidence="1">Cytoplasmic side</orientation>
    </subcellularLocation>
</comment>
<dbReference type="GeneTree" id="ENSGT00940000157020"/>
<proteinExistence type="inferred from homology"/>
<dbReference type="SUPFAM" id="SSF52540">
    <property type="entry name" value="P-loop containing nucleoside triphosphate hydrolases"/>
    <property type="match status" value="1"/>
</dbReference>
<evidence type="ECO:0000256" key="5">
    <source>
        <dbReference type="ARBA" id="ARBA00022741"/>
    </source>
</evidence>
<evidence type="ECO:0000313" key="10">
    <source>
        <dbReference type="Ensembl" id="ENSEBUP00000019996.1"/>
    </source>
</evidence>
<dbReference type="Ensembl" id="ENSEBUT00000020572.1">
    <property type="protein sequence ID" value="ENSEBUP00000019996.1"/>
    <property type="gene ID" value="ENSEBUG00000012422.1"/>
</dbReference>
<evidence type="ECO:0000256" key="3">
    <source>
        <dbReference type="ARBA" id="ARBA00022475"/>
    </source>
</evidence>
<dbReference type="PROSITE" id="PS51419">
    <property type="entry name" value="RAB"/>
    <property type="match status" value="1"/>
</dbReference>
<dbReference type="GO" id="GO:0005525">
    <property type="term" value="F:GTP binding"/>
    <property type="evidence" value="ECO:0007669"/>
    <property type="project" value="UniProtKB-KW"/>
</dbReference>
<evidence type="ECO:0000256" key="6">
    <source>
        <dbReference type="ARBA" id="ARBA00023134"/>
    </source>
</evidence>
<protein>
    <submittedName>
        <fullName evidence="10">Rho family GTPase 2</fullName>
    </submittedName>
</protein>
<dbReference type="InterPro" id="IPR005225">
    <property type="entry name" value="Small_GTP-bd"/>
</dbReference>
<dbReference type="GO" id="GO:0003924">
    <property type="term" value="F:GTPase activity"/>
    <property type="evidence" value="ECO:0007669"/>
    <property type="project" value="InterPro"/>
</dbReference>
<keyword evidence="5" id="KW-0547">Nucleotide-binding</keyword>
<keyword evidence="3" id="KW-1003">Cell membrane</keyword>
<keyword evidence="7" id="KW-0472">Membrane</keyword>
<dbReference type="Proteomes" id="UP000694388">
    <property type="component" value="Unplaced"/>
</dbReference>
<accession>A0A8C4QST5</accession>
<comment type="similarity">
    <text evidence="2">Belongs to the small GTPase superfamily. Rho family.</text>
</comment>
<name>A0A8C4QST5_EPTBU</name>
<keyword evidence="4" id="KW-0488">Methylation</keyword>
<dbReference type="SMART" id="SM00173">
    <property type="entry name" value="RAS"/>
    <property type="match status" value="1"/>
</dbReference>